<organism evidence="3 4">
    <name type="scientific">Kibdelosporangium aridum</name>
    <dbReference type="NCBI Taxonomy" id="2030"/>
    <lineage>
        <taxon>Bacteria</taxon>
        <taxon>Bacillati</taxon>
        <taxon>Actinomycetota</taxon>
        <taxon>Actinomycetes</taxon>
        <taxon>Pseudonocardiales</taxon>
        <taxon>Pseudonocardiaceae</taxon>
        <taxon>Kibdelosporangium</taxon>
    </lineage>
</organism>
<evidence type="ECO:0000256" key="1">
    <source>
        <dbReference type="SAM" id="MobiDB-lite"/>
    </source>
</evidence>
<feature type="chain" id="PRO_5039497597" evidence="2">
    <location>
        <begin position="31"/>
        <end position="123"/>
    </location>
</feature>
<feature type="compositionally biased region" description="Polar residues" evidence="1">
    <location>
        <begin position="65"/>
        <end position="80"/>
    </location>
</feature>
<dbReference type="EMBL" id="QHKI01000013">
    <property type="protein sequence ID" value="RSM85275.1"/>
    <property type="molecule type" value="Genomic_DNA"/>
</dbReference>
<keyword evidence="2" id="KW-0732">Signal</keyword>
<dbReference type="Proteomes" id="UP000287547">
    <property type="component" value="Unassembled WGS sequence"/>
</dbReference>
<evidence type="ECO:0000313" key="3">
    <source>
        <dbReference type="EMBL" id="RSM85275.1"/>
    </source>
</evidence>
<accession>A0A428ZB38</accession>
<feature type="signal peptide" evidence="2">
    <location>
        <begin position="1"/>
        <end position="30"/>
    </location>
</feature>
<evidence type="ECO:0000256" key="2">
    <source>
        <dbReference type="SAM" id="SignalP"/>
    </source>
</evidence>
<evidence type="ECO:0000313" key="4">
    <source>
        <dbReference type="Proteomes" id="UP000287547"/>
    </source>
</evidence>
<dbReference type="AlphaFoldDB" id="A0A428ZB38"/>
<comment type="caution">
    <text evidence="3">The sequence shown here is derived from an EMBL/GenBank/DDBJ whole genome shotgun (WGS) entry which is preliminary data.</text>
</comment>
<gene>
    <name evidence="3" type="ORF">DMH04_18485</name>
</gene>
<reference evidence="3 4" key="1">
    <citation type="submission" date="2018-05" db="EMBL/GenBank/DDBJ databases">
        <title>Evolution of GPA BGCs.</title>
        <authorList>
            <person name="Waglechner N."/>
            <person name="Wright G.D."/>
        </authorList>
    </citation>
    <scope>NUCLEOTIDE SEQUENCE [LARGE SCALE GENOMIC DNA]</scope>
    <source>
        <strain evidence="3 4">A82846</strain>
    </source>
</reference>
<feature type="region of interest" description="Disordered" evidence="1">
    <location>
        <begin position="60"/>
        <end position="98"/>
    </location>
</feature>
<proteinExistence type="predicted"/>
<name>A0A428ZB38_KIBAR</name>
<sequence length="123" mass="12886">MQVAGRAGRFVLLLALLLVLAGVHVPAASAANGHHAEQHRASTIKTSVAAALPDYGVLHNRPRGSVSTAHTSTTPLTDTSWIVWPPTNRERTPHGESQIADVTSHAMAGPTLTPQSSRAPPHA</sequence>
<protein>
    <submittedName>
        <fullName evidence="3">Uncharacterized protein</fullName>
    </submittedName>
</protein>